<proteinExistence type="predicted"/>
<dbReference type="EMBL" id="KN714678">
    <property type="protein sequence ID" value="KUI55099.1"/>
    <property type="molecule type" value="Genomic_DNA"/>
</dbReference>
<feature type="domain" description="FAD-binding" evidence="5">
    <location>
        <begin position="8"/>
        <end position="192"/>
    </location>
</feature>
<dbReference type="OrthoDB" id="10016252at2759"/>
<gene>
    <name evidence="6" type="ORF">VP1G_02552</name>
</gene>
<keyword evidence="4" id="KW-0560">Oxidoreductase</keyword>
<organism evidence="6 7">
    <name type="scientific">Cytospora mali</name>
    <name type="common">Apple Valsa canker fungus</name>
    <name type="synonym">Valsa mali</name>
    <dbReference type="NCBI Taxonomy" id="578113"/>
    <lineage>
        <taxon>Eukaryota</taxon>
        <taxon>Fungi</taxon>
        <taxon>Dikarya</taxon>
        <taxon>Ascomycota</taxon>
        <taxon>Pezizomycotina</taxon>
        <taxon>Sordariomycetes</taxon>
        <taxon>Sordariomycetidae</taxon>
        <taxon>Diaporthales</taxon>
        <taxon>Cytosporaceae</taxon>
        <taxon>Cytospora</taxon>
    </lineage>
</organism>
<evidence type="ECO:0000313" key="7">
    <source>
        <dbReference type="Proteomes" id="UP000078576"/>
    </source>
</evidence>
<name>A0A194UU11_CYTMA</name>
<dbReference type="PRINTS" id="PR00420">
    <property type="entry name" value="RNGMNOXGNASE"/>
</dbReference>
<dbReference type="GO" id="GO:0071949">
    <property type="term" value="F:FAD binding"/>
    <property type="evidence" value="ECO:0007669"/>
    <property type="project" value="InterPro"/>
</dbReference>
<dbReference type="Proteomes" id="UP000078576">
    <property type="component" value="Unassembled WGS sequence"/>
</dbReference>
<dbReference type="InterPro" id="IPR002938">
    <property type="entry name" value="FAD-bd"/>
</dbReference>
<evidence type="ECO:0000256" key="3">
    <source>
        <dbReference type="ARBA" id="ARBA00022827"/>
    </source>
</evidence>
<protein>
    <submittedName>
        <fullName evidence="6">Pentachlorophenol 4-monooxygenase</fullName>
    </submittedName>
</protein>
<dbReference type="SUPFAM" id="SSF51905">
    <property type="entry name" value="FAD/NAD(P)-binding domain"/>
    <property type="match status" value="1"/>
</dbReference>
<dbReference type="STRING" id="694573.A0A194UU11"/>
<dbReference type="PANTHER" id="PTHR43004">
    <property type="entry name" value="TRK SYSTEM POTASSIUM UPTAKE PROTEIN"/>
    <property type="match status" value="1"/>
</dbReference>
<evidence type="ECO:0000256" key="4">
    <source>
        <dbReference type="ARBA" id="ARBA00023002"/>
    </source>
</evidence>
<evidence type="ECO:0000256" key="2">
    <source>
        <dbReference type="ARBA" id="ARBA00022630"/>
    </source>
</evidence>
<feature type="domain" description="FAD-binding" evidence="5">
    <location>
        <begin position="257"/>
        <end position="328"/>
    </location>
</feature>
<dbReference type="Gene3D" id="3.50.50.60">
    <property type="entry name" value="FAD/NAD(P)-binding domain"/>
    <property type="match status" value="1"/>
</dbReference>
<accession>A0A194UU11</accession>
<evidence type="ECO:0000259" key="5">
    <source>
        <dbReference type="Pfam" id="PF01494"/>
    </source>
</evidence>
<keyword evidence="2" id="KW-0285">Flavoprotein</keyword>
<dbReference type="AlphaFoldDB" id="A0A194UU11"/>
<keyword evidence="7" id="KW-1185">Reference proteome</keyword>
<dbReference type="Gene3D" id="3.30.70.2450">
    <property type="match status" value="1"/>
</dbReference>
<dbReference type="InterPro" id="IPR050641">
    <property type="entry name" value="RIFMO-like"/>
</dbReference>
<sequence>MASIPSSVDVAIIGAGPTGLATASTLRKNGVNAIVLDAAASPSTTSRATVIHSRTLEVLEDMGVTSNIIQRGVRLTRWTLSDKKSILVDLDFSTLKAKYPMMITLAQVDTEAALTEKFEAFGGVVYRAAEVTSVLDSGDKVQLQVHSPATGMKTTVTAKYVVAADGIRSTIREAVGIPFEGGEYPTSFITADCRLSATGKLRKDGVQLHVSSQGFMLLLPEPRGIWRLVATLDQAPKDADVALYQRLVDERAAPGIVVSEYRKGRVFLAGDAAHAHSPAGGQGMNIGIQDGVRLGEVLSEAVLAGKTSDDALGRYEGERRPVAKGVVALTHRMTMMGTLKAPFLGAVRNWFLWAVMSMPWARYWMTYRLSELDH</sequence>
<comment type="cofactor">
    <cofactor evidence="1">
        <name>FAD</name>
        <dbReference type="ChEBI" id="CHEBI:57692"/>
    </cofactor>
</comment>
<dbReference type="InterPro" id="IPR036188">
    <property type="entry name" value="FAD/NAD-bd_sf"/>
</dbReference>
<keyword evidence="3" id="KW-0274">FAD</keyword>
<dbReference type="Pfam" id="PF01494">
    <property type="entry name" value="FAD_binding_3"/>
    <property type="match status" value="2"/>
</dbReference>
<evidence type="ECO:0000313" key="6">
    <source>
        <dbReference type="EMBL" id="KUI55099.1"/>
    </source>
</evidence>
<dbReference type="PANTHER" id="PTHR43004:SF19">
    <property type="entry name" value="BINDING MONOOXYGENASE, PUTATIVE (JCVI)-RELATED"/>
    <property type="match status" value="1"/>
</dbReference>
<evidence type="ECO:0000256" key="1">
    <source>
        <dbReference type="ARBA" id="ARBA00001974"/>
    </source>
</evidence>
<reference evidence="7" key="1">
    <citation type="submission" date="2014-12" db="EMBL/GenBank/DDBJ databases">
        <title>Genome Sequence of Valsa Canker Pathogens Uncovers a Specific Adaption of Colonization on Woody Bark.</title>
        <authorList>
            <person name="Yin Z."/>
            <person name="Liu H."/>
            <person name="Gao X."/>
            <person name="Li Z."/>
            <person name="Song N."/>
            <person name="Ke X."/>
            <person name="Dai Q."/>
            <person name="Wu Y."/>
            <person name="Sun Y."/>
            <person name="Xu J.-R."/>
            <person name="Kang Z.K."/>
            <person name="Wang L."/>
            <person name="Huang L."/>
        </authorList>
    </citation>
    <scope>NUCLEOTIDE SEQUENCE [LARGE SCALE GENOMIC DNA]</scope>
    <source>
        <strain evidence="7">SXYL134</strain>
    </source>
</reference>
<dbReference type="GO" id="GO:0016709">
    <property type="term" value="F:oxidoreductase activity, acting on paired donors, with incorporation or reduction of molecular oxygen, NAD(P)H as one donor, and incorporation of one atom of oxygen"/>
    <property type="evidence" value="ECO:0007669"/>
    <property type="project" value="UniProtKB-ARBA"/>
</dbReference>